<dbReference type="RefSeq" id="YP_009389141.1">
    <property type="nucleotide sequence ID" value="NC_035156.1"/>
</dbReference>
<keyword evidence="1" id="KW-0150">Chloroplast</keyword>
<name>A0A1X9GCP1_9EUGL</name>
<proteinExistence type="predicted"/>
<accession>A0A1X9GCP1</accession>
<dbReference type="AlphaFoldDB" id="A0A1X9GCP1"/>
<keyword evidence="1" id="KW-0934">Plastid</keyword>
<organism evidence="1">
    <name type="scientific">Euglena archaeoplastidiata</name>
    <dbReference type="NCBI Taxonomy" id="1188008"/>
    <lineage>
        <taxon>Eukaryota</taxon>
        <taxon>Discoba</taxon>
        <taxon>Euglenozoa</taxon>
        <taxon>Euglenida</taxon>
        <taxon>Spirocuta</taxon>
        <taxon>Euglenophyceae</taxon>
        <taxon>Euglenales</taxon>
        <taxon>Euglenaceae</taxon>
        <taxon>Euglena</taxon>
    </lineage>
</organism>
<gene>
    <name evidence="1" type="primary">roaA</name>
</gene>
<sequence length="509" mass="60968">MLYEEYIDYLQNIIRRSSIDKNSSLVRFYQKLLIRSISCRLKVVNKNLVGNSYMSTSKSAISFDDIITLVFNLRNLSVNYSSSKFYFCKRYGSSFFFQTPFFYVSCVQCLWNYSVLPIVEKDSDKFSYGFRPFRVMQDLFMEIKNSFLKKKLFLWIVDLKINFSVNLCNSDWLIKNFPIEKKVLRSWLKLNTFSFQNDLSYPEDGNIFFSLVNFSLNGLVRLCEIFLNESFFTFSFNIFRFFDRILIFTTDTSESFLLTRNCLNFLQSRNLSVKQENLFVSFASEGFHFLNWRFYYTSCFFIGIPSLNLIKAQKSSLNLVIKNSNNVNISWIIKNINLQIDSWIYSCSFLDFYWDLSNELDVFLYKLLWGWVKRRHPRRSNTWIYSKYWNYLFGKWRFFVKDIISGKILLIKSHLYYKTRVFRVPNSIDVFDFNNKSKVNDIWFKKIRKNFRGICSLLYNNQKGLCSICNRLIFSTSLNDFRILRKKKQISSANTFISNLILIHTYCEF</sequence>
<reference evidence="1" key="1">
    <citation type="journal article" date="2017" name="J. Phycol.">
        <title>A rare case of plastid protein-coding gene duplication in the chloroplast genome of Euglena archaeoplastidiata (Euglenophyta).</title>
        <authorList>
            <person name="Bennett M.S."/>
            <person name="Shiu S.H."/>
            <person name="Triemer R.E."/>
        </authorList>
    </citation>
    <scope>NUCLEOTIDE SEQUENCE</scope>
    <source>
        <strain evidence="1">Michigan</strain>
    </source>
</reference>
<geneLocation type="chloroplast" evidence="1"/>
<protein>
    <submittedName>
        <fullName evidence="1">RoaA</fullName>
    </submittedName>
</protein>
<dbReference type="GeneID" id="33195330"/>
<dbReference type="EMBL" id="KP939040">
    <property type="protein sequence ID" value="AKR17914.1"/>
    <property type="molecule type" value="Genomic_DNA"/>
</dbReference>
<evidence type="ECO:0000313" key="1">
    <source>
        <dbReference type="EMBL" id="AKR17914.1"/>
    </source>
</evidence>